<evidence type="ECO:0000256" key="5">
    <source>
        <dbReference type="ARBA" id="ARBA00023242"/>
    </source>
</evidence>
<dbReference type="GO" id="GO:0005730">
    <property type="term" value="C:nucleolus"/>
    <property type="evidence" value="ECO:0007669"/>
    <property type="project" value="UniProtKB-SubCell"/>
</dbReference>
<keyword evidence="8" id="KW-1185">Reference proteome</keyword>
<name>A0A1Y2D5V9_9FUNG</name>
<dbReference type="STRING" id="1754190.A0A1Y2D5V9"/>
<evidence type="ECO:0000256" key="1">
    <source>
        <dbReference type="ARBA" id="ARBA00004604"/>
    </source>
</evidence>
<gene>
    <name evidence="7" type="ORF">LY90DRAFT_507475</name>
</gene>
<dbReference type="Pfam" id="PF05890">
    <property type="entry name" value="Ebp2"/>
    <property type="match status" value="1"/>
</dbReference>
<proteinExistence type="inferred from homology"/>
<evidence type="ECO:0000256" key="4">
    <source>
        <dbReference type="ARBA" id="ARBA00023054"/>
    </source>
</evidence>
<protein>
    <submittedName>
        <fullName evidence="7">Ebp2-domain-containing protein</fullName>
    </submittedName>
</protein>
<comment type="caution">
    <text evidence="7">The sequence shown here is derived from an EMBL/GenBank/DDBJ whole genome shotgun (WGS) entry which is preliminary data.</text>
</comment>
<keyword evidence="4" id="KW-0175">Coiled coil</keyword>
<evidence type="ECO:0000256" key="3">
    <source>
        <dbReference type="ARBA" id="ARBA00022517"/>
    </source>
</evidence>
<evidence type="ECO:0000313" key="8">
    <source>
        <dbReference type="Proteomes" id="UP000193920"/>
    </source>
</evidence>
<dbReference type="GO" id="GO:0006364">
    <property type="term" value="P:rRNA processing"/>
    <property type="evidence" value="ECO:0007669"/>
    <property type="project" value="TreeGrafter"/>
</dbReference>
<dbReference type="GO" id="GO:0042273">
    <property type="term" value="P:ribosomal large subunit biogenesis"/>
    <property type="evidence" value="ECO:0007669"/>
    <property type="project" value="TreeGrafter"/>
</dbReference>
<dbReference type="GO" id="GO:0034399">
    <property type="term" value="C:nuclear periphery"/>
    <property type="evidence" value="ECO:0007669"/>
    <property type="project" value="TreeGrafter"/>
</dbReference>
<evidence type="ECO:0000256" key="2">
    <source>
        <dbReference type="ARBA" id="ARBA00007336"/>
    </source>
</evidence>
<accession>A0A1Y2D5V9</accession>
<keyword evidence="5" id="KW-0539">Nucleus</keyword>
<evidence type="ECO:0000313" key="7">
    <source>
        <dbReference type="EMBL" id="ORY54662.1"/>
    </source>
</evidence>
<dbReference type="InterPro" id="IPR008610">
    <property type="entry name" value="Ebp2"/>
</dbReference>
<feature type="region of interest" description="Disordered" evidence="6">
    <location>
        <begin position="1"/>
        <end position="42"/>
    </location>
</feature>
<dbReference type="GO" id="GO:0030687">
    <property type="term" value="C:preribosome, large subunit precursor"/>
    <property type="evidence" value="ECO:0007669"/>
    <property type="project" value="TreeGrafter"/>
</dbReference>
<dbReference type="EMBL" id="MCOG01000083">
    <property type="protein sequence ID" value="ORY54662.1"/>
    <property type="molecule type" value="Genomic_DNA"/>
</dbReference>
<dbReference type="Proteomes" id="UP000193920">
    <property type="component" value="Unassembled WGS sequence"/>
</dbReference>
<evidence type="ECO:0000256" key="6">
    <source>
        <dbReference type="SAM" id="MobiDB-lite"/>
    </source>
</evidence>
<dbReference type="OrthoDB" id="443772at2759"/>
<dbReference type="AlphaFoldDB" id="A0A1Y2D5V9"/>
<organism evidence="7 8">
    <name type="scientific">Neocallimastix californiae</name>
    <dbReference type="NCBI Taxonomy" id="1754190"/>
    <lineage>
        <taxon>Eukaryota</taxon>
        <taxon>Fungi</taxon>
        <taxon>Fungi incertae sedis</taxon>
        <taxon>Chytridiomycota</taxon>
        <taxon>Chytridiomycota incertae sedis</taxon>
        <taxon>Neocallimastigomycetes</taxon>
        <taxon>Neocallimastigales</taxon>
        <taxon>Neocallimastigaceae</taxon>
        <taxon>Neocallimastix</taxon>
    </lineage>
</organism>
<feature type="compositionally biased region" description="Basic and acidic residues" evidence="6">
    <location>
        <begin position="1"/>
        <end position="26"/>
    </location>
</feature>
<feature type="compositionally biased region" description="Acidic residues" evidence="6">
    <location>
        <begin position="27"/>
        <end position="39"/>
    </location>
</feature>
<comment type="similarity">
    <text evidence="2">Belongs to the EBP2 family.</text>
</comment>
<reference evidence="7 8" key="1">
    <citation type="submission" date="2016-08" db="EMBL/GenBank/DDBJ databases">
        <title>A Parts List for Fungal Cellulosomes Revealed by Comparative Genomics.</title>
        <authorList>
            <consortium name="DOE Joint Genome Institute"/>
            <person name="Haitjema C.H."/>
            <person name="Gilmore S.P."/>
            <person name="Henske J.K."/>
            <person name="Solomon K.V."/>
            <person name="De Groot R."/>
            <person name="Kuo A."/>
            <person name="Mondo S.J."/>
            <person name="Salamov A.A."/>
            <person name="Labutti K."/>
            <person name="Zhao Z."/>
            <person name="Chiniquy J."/>
            <person name="Barry K."/>
            <person name="Brewer H.M."/>
            <person name="Purvine S.O."/>
            <person name="Wright A.T."/>
            <person name="Boxma B."/>
            <person name="Van Alen T."/>
            <person name="Hackstein J.H."/>
            <person name="Baker S.E."/>
            <person name="Grigoriev I.V."/>
            <person name="O'Malley M.A."/>
        </authorList>
    </citation>
    <scope>NUCLEOTIDE SEQUENCE [LARGE SCALE GENOMIC DNA]</scope>
    <source>
        <strain evidence="7 8">G1</strain>
    </source>
</reference>
<comment type="subcellular location">
    <subcellularLocation>
        <location evidence="1">Nucleus</location>
        <location evidence="1">Nucleolus</location>
    </subcellularLocation>
</comment>
<keyword evidence="3" id="KW-0690">Ribosome biogenesis</keyword>
<dbReference type="PANTHER" id="PTHR13028">
    <property type="entry name" value="RRNA PROCESSING PROTEIN EBNA1-BINDING PROTEIN-RELATED"/>
    <property type="match status" value="1"/>
</dbReference>
<dbReference type="PANTHER" id="PTHR13028:SF0">
    <property type="entry name" value="RRNA-PROCESSING PROTEIN EBP2-RELATED"/>
    <property type="match status" value="1"/>
</dbReference>
<sequence>MLNNIKDNENKEENDNNQKPEIIIEKENEENEEEEEEERELPAINDTAALNKRYNDIRLDIPGVKIPWIELQTITYNKDLGIDDKTVHDDLKRELAFYEQGLAAALEGRKKYKALNKPFSRPNDYFAEMVKTDEQMSKIRQNMIEEQPCWSSRLGRYRSL</sequence>